<dbReference type="Proteomes" id="UP000231279">
    <property type="component" value="Unassembled WGS sequence"/>
</dbReference>
<sequence length="303" mass="35276">MCLQEIKKEITEIRNCYEESSTVCYDDDELARMMLLDACFITVHIATVTWPFKFDNDPERIVDLLFNHFCQLSTSIALRDMCLVDNQIPFWIVKFLLSIYYMPENQEKVVDCYLTIFLFGEFYSAKRTPRYEYGSERVLALDIHEPRKTRSSHVNCCFSVKERTNADLESELKANGIHLKSSPTQSLEDVNFKSNFMYAELQLPSLSLCPDNKTLFLNMICYELDPETMSEGSDEEIVKMYQDLNTQGADNPLVYRNVKDMIQAQCNSKTKTWMAELIHTYFRSPWTFITLLATTCLLVLTTL</sequence>
<name>A0A2G9HHE8_9LAMI</name>
<dbReference type="PANTHER" id="PTHR31170">
    <property type="entry name" value="BNAC04G53230D PROTEIN"/>
    <property type="match status" value="1"/>
</dbReference>
<accession>A0A2G9HHE8</accession>
<proteinExistence type="predicted"/>
<dbReference type="STRING" id="429701.A0A2G9HHE8"/>
<dbReference type="OrthoDB" id="1849062at2759"/>
<dbReference type="InterPro" id="IPR004158">
    <property type="entry name" value="DUF247_pln"/>
</dbReference>
<dbReference type="EMBL" id="NKXS01001775">
    <property type="protein sequence ID" value="PIN16934.1"/>
    <property type="molecule type" value="Genomic_DNA"/>
</dbReference>
<dbReference type="AlphaFoldDB" id="A0A2G9HHE8"/>
<organism evidence="1 2">
    <name type="scientific">Handroanthus impetiginosus</name>
    <dbReference type="NCBI Taxonomy" id="429701"/>
    <lineage>
        <taxon>Eukaryota</taxon>
        <taxon>Viridiplantae</taxon>
        <taxon>Streptophyta</taxon>
        <taxon>Embryophyta</taxon>
        <taxon>Tracheophyta</taxon>
        <taxon>Spermatophyta</taxon>
        <taxon>Magnoliopsida</taxon>
        <taxon>eudicotyledons</taxon>
        <taxon>Gunneridae</taxon>
        <taxon>Pentapetalae</taxon>
        <taxon>asterids</taxon>
        <taxon>lamiids</taxon>
        <taxon>Lamiales</taxon>
        <taxon>Bignoniaceae</taxon>
        <taxon>Crescentiina</taxon>
        <taxon>Tabebuia alliance</taxon>
        <taxon>Handroanthus</taxon>
    </lineage>
</organism>
<dbReference type="Pfam" id="PF03140">
    <property type="entry name" value="DUF247"/>
    <property type="match status" value="2"/>
</dbReference>
<keyword evidence="2" id="KW-1185">Reference proteome</keyword>
<reference evidence="2" key="1">
    <citation type="journal article" date="2018" name="Gigascience">
        <title>Genome assembly of the Pink Ipe (Handroanthus impetiginosus, Bignoniaceae), a highly valued, ecologically keystone Neotropical timber forest tree.</title>
        <authorList>
            <person name="Silva-Junior O.B."/>
            <person name="Grattapaglia D."/>
            <person name="Novaes E."/>
            <person name="Collevatti R.G."/>
        </authorList>
    </citation>
    <scope>NUCLEOTIDE SEQUENCE [LARGE SCALE GENOMIC DNA]</scope>
    <source>
        <strain evidence="2">cv. UFG-1</strain>
    </source>
</reference>
<protein>
    <submittedName>
        <fullName evidence="1">Uncharacterized protein</fullName>
    </submittedName>
</protein>
<evidence type="ECO:0000313" key="2">
    <source>
        <dbReference type="Proteomes" id="UP000231279"/>
    </source>
</evidence>
<gene>
    <name evidence="1" type="ORF">CDL12_10404</name>
</gene>
<evidence type="ECO:0000313" key="1">
    <source>
        <dbReference type="EMBL" id="PIN16934.1"/>
    </source>
</evidence>
<comment type="caution">
    <text evidence="1">The sequence shown here is derived from an EMBL/GenBank/DDBJ whole genome shotgun (WGS) entry which is preliminary data.</text>
</comment>